<feature type="compositionally biased region" description="Polar residues" evidence="1">
    <location>
        <begin position="240"/>
        <end position="255"/>
    </location>
</feature>
<evidence type="ECO:0000256" key="2">
    <source>
        <dbReference type="SAM" id="SignalP"/>
    </source>
</evidence>
<dbReference type="OrthoDB" id="3926760at2759"/>
<comment type="caution">
    <text evidence="3">The sequence shown here is derived from an EMBL/GenBank/DDBJ whole genome shotgun (WGS) entry which is preliminary data.</text>
</comment>
<proteinExistence type="predicted"/>
<feature type="compositionally biased region" description="Polar residues" evidence="1">
    <location>
        <begin position="159"/>
        <end position="179"/>
    </location>
</feature>
<evidence type="ECO:0000313" key="3">
    <source>
        <dbReference type="EMBL" id="KAJ5331355.1"/>
    </source>
</evidence>
<feature type="compositionally biased region" description="Polar residues" evidence="1">
    <location>
        <begin position="197"/>
        <end position="210"/>
    </location>
</feature>
<organism evidence="3 4">
    <name type="scientific">Penicillium atrosanguineum</name>
    <dbReference type="NCBI Taxonomy" id="1132637"/>
    <lineage>
        <taxon>Eukaryota</taxon>
        <taxon>Fungi</taxon>
        <taxon>Dikarya</taxon>
        <taxon>Ascomycota</taxon>
        <taxon>Pezizomycotina</taxon>
        <taxon>Eurotiomycetes</taxon>
        <taxon>Eurotiomycetidae</taxon>
        <taxon>Eurotiales</taxon>
        <taxon>Aspergillaceae</taxon>
        <taxon>Penicillium</taxon>
    </lineage>
</organism>
<evidence type="ECO:0000313" key="4">
    <source>
        <dbReference type="Proteomes" id="UP001147746"/>
    </source>
</evidence>
<dbReference type="EMBL" id="JAPZBO010000001">
    <property type="protein sequence ID" value="KAJ5331355.1"/>
    <property type="molecule type" value="Genomic_DNA"/>
</dbReference>
<reference evidence="3" key="2">
    <citation type="journal article" date="2023" name="IMA Fungus">
        <title>Comparative genomic study of the Penicillium genus elucidates a diverse pangenome and 15 lateral gene transfer events.</title>
        <authorList>
            <person name="Petersen C."/>
            <person name="Sorensen T."/>
            <person name="Nielsen M.R."/>
            <person name="Sondergaard T.E."/>
            <person name="Sorensen J.L."/>
            <person name="Fitzpatrick D.A."/>
            <person name="Frisvad J.C."/>
            <person name="Nielsen K.L."/>
        </authorList>
    </citation>
    <scope>NUCLEOTIDE SEQUENCE</scope>
    <source>
        <strain evidence="3">IBT 21472</strain>
    </source>
</reference>
<evidence type="ECO:0000256" key="1">
    <source>
        <dbReference type="SAM" id="MobiDB-lite"/>
    </source>
</evidence>
<keyword evidence="2" id="KW-0732">Signal</keyword>
<sequence>MPAPLVKGIIVTASVLVAAGVAVYQSPQFQEWVATSRRKIALALHNLGDEIQPGDHILREDISMTEEIGQHAEERRRIARADIIKRGILLESRRKARGPHELDSFDTLVDNDGKLRASTDDHDINAVGASTGFDIGSQSYRRGEASSMGRDLLPVDIPSGTTSNHPSESVIQLTPTSSAPGEILFDPFSDSPVRAQSPMSTSASSHTEGSQVYYAHPQSGSNVTQQQDLLTDLDDFAQGNQFQHPVSSAPSTAGSFSHVGDFDGSSDGTLSDLDARSVGGIATPASWSEVGSEISNEDAGHHQLL</sequence>
<keyword evidence="4" id="KW-1185">Reference proteome</keyword>
<gene>
    <name evidence="3" type="ORF">N7476_001138</name>
</gene>
<dbReference type="AlphaFoldDB" id="A0A9W9UEJ8"/>
<feature type="region of interest" description="Disordered" evidence="1">
    <location>
        <begin position="240"/>
        <end position="260"/>
    </location>
</feature>
<protein>
    <submittedName>
        <fullName evidence="3">Uncharacterized protein</fullName>
    </submittedName>
</protein>
<feature type="chain" id="PRO_5041155327" evidence="2">
    <location>
        <begin position="21"/>
        <end position="305"/>
    </location>
</feature>
<feature type="region of interest" description="Disordered" evidence="1">
    <location>
        <begin position="126"/>
        <end position="210"/>
    </location>
</feature>
<dbReference type="Proteomes" id="UP001147746">
    <property type="component" value="Unassembled WGS sequence"/>
</dbReference>
<feature type="signal peptide" evidence="2">
    <location>
        <begin position="1"/>
        <end position="20"/>
    </location>
</feature>
<accession>A0A9W9UEJ8</accession>
<name>A0A9W9UEJ8_9EURO</name>
<reference evidence="3" key="1">
    <citation type="submission" date="2022-12" db="EMBL/GenBank/DDBJ databases">
        <authorList>
            <person name="Petersen C."/>
        </authorList>
    </citation>
    <scope>NUCLEOTIDE SEQUENCE</scope>
    <source>
        <strain evidence="3">IBT 21472</strain>
    </source>
</reference>